<evidence type="ECO:0000313" key="7">
    <source>
        <dbReference type="Proteomes" id="UP001589858"/>
    </source>
</evidence>
<dbReference type="InterPro" id="IPR050217">
    <property type="entry name" value="Peroxiredoxin"/>
</dbReference>
<dbReference type="InterPro" id="IPR036249">
    <property type="entry name" value="Thioredoxin-like_sf"/>
</dbReference>
<dbReference type="RefSeq" id="WP_267218968.1">
    <property type="nucleotide sequence ID" value="NZ_JAPCWC010000002.1"/>
</dbReference>
<keyword evidence="7" id="KW-1185">Reference proteome</keyword>
<comment type="caution">
    <text evidence="6">The sequence shown here is derived from an EMBL/GenBank/DDBJ whole genome shotgun (WGS) entry which is preliminary data.</text>
</comment>
<evidence type="ECO:0000256" key="1">
    <source>
        <dbReference type="ARBA" id="ARBA00009796"/>
    </source>
</evidence>
<proteinExistence type="inferred from homology"/>
<evidence type="ECO:0000256" key="4">
    <source>
        <dbReference type="ARBA" id="ARBA00037420"/>
    </source>
</evidence>
<dbReference type="SUPFAM" id="SSF52833">
    <property type="entry name" value="Thioredoxin-like"/>
    <property type="match status" value="1"/>
</dbReference>
<dbReference type="Gene3D" id="3.40.30.10">
    <property type="entry name" value="Glutaredoxin"/>
    <property type="match status" value="1"/>
</dbReference>
<dbReference type="Pfam" id="PF00578">
    <property type="entry name" value="AhpC-TSA"/>
    <property type="match status" value="1"/>
</dbReference>
<dbReference type="NCBIfam" id="NF009668">
    <property type="entry name" value="PRK13189.1"/>
    <property type="match status" value="1"/>
</dbReference>
<accession>A0ABV6SDX8</accession>
<dbReference type="InterPro" id="IPR013766">
    <property type="entry name" value="Thioredoxin_domain"/>
</dbReference>
<keyword evidence="6" id="KW-0575">Peroxidase</keyword>
<evidence type="ECO:0000313" key="6">
    <source>
        <dbReference type="EMBL" id="MFC0686263.1"/>
    </source>
</evidence>
<comment type="similarity">
    <text evidence="1">Belongs to the peroxiredoxin family. AhpC/Prx1 subfamily.</text>
</comment>
<dbReference type="PROSITE" id="PS51352">
    <property type="entry name" value="THIOREDOXIN_2"/>
    <property type="match status" value="1"/>
</dbReference>
<feature type="domain" description="Thioredoxin" evidence="5">
    <location>
        <begin position="19"/>
        <end position="174"/>
    </location>
</feature>
<comment type="function">
    <text evidence="4">Thiol-specific peroxidase that catalyzes the reduction of hydrogen peroxide and organic hydroperoxides to water and alcohols, respectively. Plays a role in cell protection against oxidative stress by detoxifying peroxides.</text>
</comment>
<evidence type="ECO:0000256" key="2">
    <source>
        <dbReference type="ARBA" id="ARBA00023002"/>
    </source>
</evidence>
<dbReference type="PIRSF" id="PIRSF000239">
    <property type="entry name" value="AHPC"/>
    <property type="match status" value="1"/>
</dbReference>
<dbReference type="Proteomes" id="UP001589858">
    <property type="component" value="Unassembled WGS sequence"/>
</dbReference>
<evidence type="ECO:0000259" key="5">
    <source>
        <dbReference type="PROSITE" id="PS51352"/>
    </source>
</evidence>
<reference evidence="6 7" key="1">
    <citation type="submission" date="2024-09" db="EMBL/GenBank/DDBJ databases">
        <authorList>
            <person name="Sun Q."/>
            <person name="Mori K."/>
        </authorList>
    </citation>
    <scope>NUCLEOTIDE SEQUENCE [LARGE SCALE GENOMIC DNA]</scope>
    <source>
        <strain evidence="6 7">CICC 11035S</strain>
    </source>
</reference>
<keyword evidence="2 6" id="KW-0560">Oxidoreductase</keyword>
<gene>
    <name evidence="6" type="ORF">ACFFF8_16870</name>
</gene>
<organism evidence="6 7">
    <name type="scientific">Novosphingobium clariflavum</name>
    <dbReference type="NCBI Taxonomy" id="2029884"/>
    <lineage>
        <taxon>Bacteria</taxon>
        <taxon>Pseudomonadati</taxon>
        <taxon>Pseudomonadota</taxon>
        <taxon>Alphaproteobacteria</taxon>
        <taxon>Sphingomonadales</taxon>
        <taxon>Sphingomonadaceae</taxon>
        <taxon>Novosphingobium</taxon>
    </lineage>
</organism>
<protein>
    <recommendedName>
        <fullName evidence="3">Thioredoxin peroxidase</fullName>
    </recommendedName>
</protein>
<dbReference type="InterPro" id="IPR024706">
    <property type="entry name" value="Peroxiredoxin_AhpC-typ"/>
</dbReference>
<sequence length="219" mass="23581">MDDLDTALAPPTPTAATALRIGDRAPNFHARSTAGPVEMAGYAGRWLVFFSHPADFTPVCTSEFIAFAKTAGHFAELGCDLLALSVDSLYSHFAWVRAIRDRFGIEVRFPIVEDPTLVVGQAYGMVARDAHDAGAVRSVFVIDPRQVVRAIVTYPVEIGRSVAEILRVVAALQAADAGSGFPPEGWQPGGALLARPDPTLDSVFAAEEPTRWFLEETRG</sequence>
<dbReference type="PANTHER" id="PTHR10681:SF128">
    <property type="entry name" value="THIOREDOXIN-DEPENDENT PEROXIDE REDUCTASE, MITOCHONDRIAL"/>
    <property type="match status" value="1"/>
</dbReference>
<dbReference type="GO" id="GO:0140824">
    <property type="term" value="F:thioredoxin-dependent peroxiredoxin activity"/>
    <property type="evidence" value="ECO:0007669"/>
    <property type="project" value="UniProtKB-EC"/>
</dbReference>
<dbReference type="EMBL" id="JBHLTM010000061">
    <property type="protein sequence ID" value="MFC0686263.1"/>
    <property type="molecule type" value="Genomic_DNA"/>
</dbReference>
<name>A0ABV6SDX8_9SPHN</name>
<evidence type="ECO:0000256" key="3">
    <source>
        <dbReference type="ARBA" id="ARBA00032824"/>
    </source>
</evidence>
<dbReference type="PANTHER" id="PTHR10681">
    <property type="entry name" value="THIOREDOXIN PEROXIDASE"/>
    <property type="match status" value="1"/>
</dbReference>
<dbReference type="InterPro" id="IPR000866">
    <property type="entry name" value="AhpC/TSA"/>
</dbReference>